<dbReference type="PANTHER" id="PTHR21666:SF270">
    <property type="entry name" value="MUREIN HYDROLASE ACTIVATOR ENVC"/>
    <property type="match status" value="1"/>
</dbReference>
<feature type="domain" description="M23ase beta-sheet core" evidence="1">
    <location>
        <begin position="224"/>
        <end position="344"/>
    </location>
</feature>
<name>A0ABQ6U7F9_9ACTN</name>
<evidence type="ECO:0000313" key="3">
    <source>
        <dbReference type="Proteomes" id="UP000471364"/>
    </source>
</evidence>
<dbReference type="InterPro" id="IPR011055">
    <property type="entry name" value="Dup_hybrid_motif"/>
</dbReference>
<dbReference type="Proteomes" id="UP000471364">
    <property type="component" value="Unassembled WGS sequence"/>
</dbReference>
<reference evidence="2 3" key="1">
    <citation type="submission" date="2019-09" db="EMBL/GenBank/DDBJ databases">
        <title>High taxonomic diversity of Micromonospora strains isolated from Medicago sativa nodules in different geographical locations.</title>
        <authorList>
            <person name="Martinez-Hidalgo P."/>
            <person name="Flores-Felix J.D."/>
            <person name="Velazquez E."/>
            <person name="Brau L."/>
            <person name="Trujillo M.E."/>
            <person name="Martinez-Molina E."/>
        </authorList>
    </citation>
    <scope>NUCLEOTIDE SEQUENCE [LARGE SCALE GENOMIC DNA]</scope>
    <source>
        <strain evidence="2 3">ALFB5</strain>
    </source>
</reference>
<evidence type="ECO:0000313" key="2">
    <source>
        <dbReference type="EMBL" id="KAB1102765.1"/>
    </source>
</evidence>
<dbReference type="InterPro" id="IPR050570">
    <property type="entry name" value="Cell_wall_metabolism_enzyme"/>
</dbReference>
<keyword evidence="3" id="KW-1185">Reference proteome</keyword>
<proteinExistence type="predicted"/>
<gene>
    <name evidence="2" type="ORF">F6X54_30755</name>
</gene>
<comment type="caution">
    <text evidence="2">The sequence shown here is derived from an EMBL/GenBank/DDBJ whole genome shotgun (WGS) entry which is preliminary data.</text>
</comment>
<dbReference type="Gene3D" id="2.70.70.10">
    <property type="entry name" value="Glucose Permease (Domain IIA)"/>
    <property type="match status" value="1"/>
</dbReference>
<organism evidence="2 3">
    <name type="scientific">Micromonospora aurantiaca</name>
    <name type="common">nom. illeg.</name>
    <dbReference type="NCBI Taxonomy" id="47850"/>
    <lineage>
        <taxon>Bacteria</taxon>
        <taxon>Bacillati</taxon>
        <taxon>Actinomycetota</taxon>
        <taxon>Actinomycetes</taxon>
        <taxon>Micromonosporales</taxon>
        <taxon>Micromonosporaceae</taxon>
        <taxon>Micromonospora</taxon>
    </lineage>
</organism>
<dbReference type="SUPFAM" id="SSF51261">
    <property type="entry name" value="Duplicated hybrid motif"/>
    <property type="match status" value="1"/>
</dbReference>
<sequence>MTTRMLSGIALAVTGALLLCSGLATTLIFGGGGAGACGLTTSVTPTALSADQGPALGGIGPIGDWNAEQVGNAAAITTVGMRLGVPPRGWVIAVATAMQESSLINTAGGDRDSVGLFQQRPSQGWGTPEQLHDPRYAATTFYQSLRAVDGWQAMPLTVAAQAVQRSAYPDAYARWEPDATRIVAALTGLSAGLASCGVGVSAQGWTLPVQGDVGSGFRTSGRPGHDGVDLIVGKGTPVQAASAGTVSVARCNAVDVRTGRDWGCDRDGDPAMTRGCGWYVDITHPGGVITRYCHLLTRPSVVEGQRVAAGDVIGVAGSSGHSSGPHLHFEVHLGDRTSGTAVDPVAFMASVGVPLNP</sequence>
<evidence type="ECO:0000259" key="1">
    <source>
        <dbReference type="Pfam" id="PF01551"/>
    </source>
</evidence>
<dbReference type="EMBL" id="WAAR01000229">
    <property type="protein sequence ID" value="KAB1102765.1"/>
    <property type="molecule type" value="Genomic_DNA"/>
</dbReference>
<protein>
    <submittedName>
        <fullName evidence="2">M23 family metallopeptidase</fullName>
    </submittedName>
</protein>
<accession>A0ABQ6U7F9</accession>
<dbReference type="PANTHER" id="PTHR21666">
    <property type="entry name" value="PEPTIDASE-RELATED"/>
    <property type="match status" value="1"/>
</dbReference>
<dbReference type="CDD" id="cd12797">
    <property type="entry name" value="M23_peptidase"/>
    <property type="match status" value="1"/>
</dbReference>
<dbReference type="Pfam" id="PF01551">
    <property type="entry name" value="Peptidase_M23"/>
    <property type="match status" value="1"/>
</dbReference>
<dbReference type="RefSeq" id="WP_151015935.1">
    <property type="nucleotide sequence ID" value="NZ_WAAR01000229.1"/>
</dbReference>
<dbReference type="InterPro" id="IPR016047">
    <property type="entry name" value="M23ase_b-sheet_dom"/>
</dbReference>